<dbReference type="InterPro" id="IPR039455">
    <property type="entry name" value="EPFL"/>
</dbReference>
<evidence type="ECO:0000313" key="7">
    <source>
        <dbReference type="EMBL" id="KMZ66763.1"/>
    </source>
</evidence>
<feature type="chain" id="PRO_5027164669" description="Epidermal patterning factor-like protein" evidence="6">
    <location>
        <begin position="25"/>
        <end position="99"/>
    </location>
</feature>
<keyword evidence="6" id="KW-0217">Developmental protein</keyword>
<organism evidence="7 8">
    <name type="scientific">Zostera marina</name>
    <name type="common">Eelgrass</name>
    <dbReference type="NCBI Taxonomy" id="29655"/>
    <lineage>
        <taxon>Eukaryota</taxon>
        <taxon>Viridiplantae</taxon>
        <taxon>Streptophyta</taxon>
        <taxon>Embryophyta</taxon>
        <taxon>Tracheophyta</taxon>
        <taxon>Spermatophyta</taxon>
        <taxon>Magnoliopsida</taxon>
        <taxon>Liliopsida</taxon>
        <taxon>Zosteraceae</taxon>
        <taxon>Zostera</taxon>
    </lineage>
</organism>
<evidence type="ECO:0000256" key="2">
    <source>
        <dbReference type="ARBA" id="ARBA00008127"/>
    </source>
</evidence>
<evidence type="ECO:0000256" key="1">
    <source>
        <dbReference type="ARBA" id="ARBA00004613"/>
    </source>
</evidence>
<dbReference type="Proteomes" id="UP000036987">
    <property type="component" value="Unassembled WGS sequence"/>
</dbReference>
<dbReference type="GO" id="GO:0005576">
    <property type="term" value="C:extracellular region"/>
    <property type="evidence" value="ECO:0007669"/>
    <property type="project" value="UniProtKB-SubCell"/>
</dbReference>
<keyword evidence="8" id="KW-1185">Reference proteome</keyword>
<dbReference type="OMA" id="ERWVVIC"/>
<dbReference type="EMBL" id="LFYR01000957">
    <property type="protein sequence ID" value="KMZ66763.1"/>
    <property type="molecule type" value="Genomic_DNA"/>
</dbReference>
<dbReference type="OrthoDB" id="1937916at2759"/>
<comment type="subcellular location">
    <subcellularLocation>
        <location evidence="1 6">Secreted</location>
    </subcellularLocation>
</comment>
<dbReference type="PANTHER" id="PTHR33109">
    <property type="entry name" value="EPIDERMAL PATTERNING FACTOR-LIKE PROTEIN 4"/>
    <property type="match status" value="1"/>
</dbReference>
<evidence type="ECO:0000313" key="8">
    <source>
        <dbReference type="Proteomes" id="UP000036987"/>
    </source>
</evidence>
<evidence type="ECO:0000256" key="4">
    <source>
        <dbReference type="ARBA" id="ARBA00022729"/>
    </source>
</evidence>
<keyword evidence="3 6" id="KW-0964">Secreted</keyword>
<dbReference type="STRING" id="29655.A0A0K9PCH8"/>
<reference evidence="8" key="1">
    <citation type="journal article" date="2016" name="Nature">
        <title>The genome of the seagrass Zostera marina reveals angiosperm adaptation to the sea.</title>
        <authorList>
            <person name="Olsen J.L."/>
            <person name="Rouze P."/>
            <person name="Verhelst B."/>
            <person name="Lin Y.-C."/>
            <person name="Bayer T."/>
            <person name="Collen J."/>
            <person name="Dattolo E."/>
            <person name="De Paoli E."/>
            <person name="Dittami S."/>
            <person name="Maumus F."/>
            <person name="Michel G."/>
            <person name="Kersting A."/>
            <person name="Lauritano C."/>
            <person name="Lohaus R."/>
            <person name="Toepel M."/>
            <person name="Tonon T."/>
            <person name="Vanneste K."/>
            <person name="Amirebrahimi M."/>
            <person name="Brakel J."/>
            <person name="Bostroem C."/>
            <person name="Chovatia M."/>
            <person name="Grimwood J."/>
            <person name="Jenkins J.W."/>
            <person name="Jueterbock A."/>
            <person name="Mraz A."/>
            <person name="Stam W.T."/>
            <person name="Tice H."/>
            <person name="Bornberg-Bauer E."/>
            <person name="Green P.J."/>
            <person name="Pearson G.A."/>
            <person name="Procaccini G."/>
            <person name="Duarte C.M."/>
            <person name="Schmutz J."/>
            <person name="Reusch T.B.H."/>
            <person name="Van de Peer Y."/>
        </authorList>
    </citation>
    <scope>NUCLEOTIDE SEQUENCE [LARGE SCALE GENOMIC DNA]</scope>
    <source>
        <strain evidence="8">cv. Finnish</strain>
    </source>
</reference>
<keyword evidence="4 6" id="KW-0732">Signal</keyword>
<name>A0A0K9PCH8_ZOSMR</name>
<dbReference type="AlphaFoldDB" id="A0A0K9PCH8"/>
<proteinExistence type="inferred from homology"/>
<dbReference type="GO" id="GO:0010052">
    <property type="term" value="P:guard cell differentiation"/>
    <property type="evidence" value="ECO:0000318"/>
    <property type="project" value="GO_Central"/>
</dbReference>
<comment type="caution">
    <text evidence="7">The sequence shown here is derived from an EMBL/GenBank/DDBJ whole genome shotgun (WGS) entry which is preliminary data.</text>
</comment>
<gene>
    <name evidence="7" type="ORF">ZOSMA_289G00040</name>
</gene>
<protein>
    <recommendedName>
        <fullName evidence="6">Epidermal patterning factor-like protein</fullName>
    </recommendedName>
</protein>
<accession>A0A0K9PCH8</accession>
<evidence type="ECO:0000256" key="3">
    <source>
        <dbReference type="ARBA" id="ARBA00022525"/>
    </source>
</evidence>
<sequence>MGIHSERWVVICVIFLSSLLLLSSHQQQQQQRRHRYHHHHHWQYRKVSPGSSPPKCRYKCGSCSPCVPVPVIIHAGFFVPLEYYPEAWRCKCGDKLFMP</sequence>
<comment type="similarity">
    <text evidence="2 6">Belongs to the plant cysteine rich small secretory peptide family. Epidermal patterning factor subfamily.</text>
</comment>
<feature type="signal peptide" evidence="6">
    <location>
        <begin position="1"/>
        <end position="24"/>
    </location>
</feature>
<evidence type="ECO:0000256" key="5">
    <source>
        <dbReference type="ARBA" id="ARBA00023157"/>
    </source>
</evidence>
<comment type="function">
    <text evidence="6">Controls stomatal patterning.</text>
</comment>
<evidence type="ECO:0000256" key="6">
    <source>
        <dbReference type="RuleBase" id="RU367102"/>
    </source>
</evidence>
<dbReference type="PANTHER" id="PTHR33109:SF55">
    <property type="entry name" value="EPIDERMAL PATTERNING FACTOR-LIKE PROTEIN 4-RELATED"/>
    <property type="match status" value="1"/>
</dbReference>
<keyword evidence="5" id="KW-1015">Disulfide bond</keyword>
<dbReference type="Pfam" id="PF17181">
    <property type="entry name" value="EPF"/>
    <property type="match status" value="1"/>
</dbReference>